<dbReference type="AlphaFoldDB" id="A0A0P9NXN1"/>
<gene>
    <name evidence="18" type="ORF">ALO75_100292</name>
</gene>
<dbReference type="CDD" id="cd06225">
    <property type="entry name" value="HAMP"/>
    <property type="match status" value="1"/>
</dbReference>
<evidence type="ECO:0000256" key="4">
    <source>
        <dbReference type="ARBA" id="ARBA00022475"/>
    </source>
</evidence>
<protein>
    <recommendedName>
        <fullName evidence="3">histidine kinase</fullName>
        <ecNumber evidence="3">2.7.13.3</ecNumber>
    </recommendedName>
</protein>
<keyword evidence="7" id="KW-0808">Transferase</keyword>
<evidence type="ECO:0000256" key="9">
    <source>
        <dbReference type="ARBA" id="ARBA00022741"/>
    </source>
</evidence>
<dbReference type="InterPro" id="IPR036097">
    <property type="entry name" value="HisK_dim/P_sf"/>
</dbReference>
<dbReference type="Gene3D" id="3.30.565.10">
    <property type="entry name" value="Histidine kinase-like ATPase, C-terminal domain"/>
    <property type="match status" value="1"/>
</dbReference>
<dbReference type="Proteomes" id="UP000051335">
    <property type="component" value="Unassembled WGS sequence"/>
</dbReference>
<dbReference type="PATRIC" id="fig|317659.3.peg.5789"/>
<dbReference type="Gene3D" id="1.10.287.130">
    <property type="match status" value="1"/>
</dbReference>
<dbReference type="PANTHER" id="PTHR44936:SF5">
    <property type="entry name" value="SENSOR HISTIDINE KINASE ENVZ"/>
    <property type="match status" value="1"/>
</dbReference>
<dbReference type="SUPFAM" id="SSF47384">
    <property type="entry name" value="Homodimeric domain of signal transducing histidine kinase"/>
    <property type="match status" value="1"/>
</dbReference>
<keyword evidence="13" id="KW-0902">Two-component regulatory system</keyword>
<keyword evidence="12 15" id="KW-1133">Transmembrane helix</keyword>
<dbReference type="Pfam" id="PF02518">
    <property type="entry name" value="HATPase_c"/>
    <property type="match status" value="1"/>
</dbReference>
<proteinExistence type="predicted"/>
<feature type="domain" description="HAMP" evidence="17">
    <location>
        <begin position="212"/>
        <end position="264"/>
    </location>
</feature>
<dbReference type="PANTHER" id="PTHR44936">
    <property type="entry name" value="SENSOR PROTEIN CREC"/>
    <property type="match status" value="1"/>
</dbReference>
<comment type="subcellular location">
    <subcellularLocation>
        <location evidence="2">Cell inner membrane</location>
        <topology evidence="2">Multi-pass membrane protein</topology>
    </subcellularLocation>
</comment>
<evidence type="ECO:0000259" key="16">
    <source>
        <dbReference type="PROSITE" id="PS50109"/>
    </source>
</evidence>
<dbReference type="InterPro" id="IPR036890">
    <property type="entry name" value="HATPase_C_sf"/>
</dbReference>
<evidence type="ECO:0000313" key="19">
    <source>
        <dbReference type="Proteomes" id="UP000051335"/>
    </source>
</evidence>
<evidence type="ECO:0000256" key="11">
    <source>
        <dbReference type="ARBA" id="ARBA00022840"/>
    </source>
</evidence>
<dbReference type="EMBL" id="LJQC01000089">
    <property type="protein sequence ID" value="KPX10216.1"/>
    <property type="molecule type" value="Genomic_DNA"/>
</dbReference>
<dbReference type="GO" id="GO:0005886">
    <property type="term" value="C:plasma membrane"/>
    <property type="evidence" value="ECO:0007669"/>
    <property type="project" value="UniProtKB-SubCell"/>
</dbReference>
<dbReference type="PRINTS" id="PR00344">
    <property type="entry name" value="BCTRLSENSOR"/>
</dbReference>
<evidence type="ECO:0000256" key="2">
    <source>
        <dbReference type="ARBA" id="ARBA00004429"/>
    </source>
</evidence>
<evidence type="ECO:0000256" key="13">
    <source>
        <dbReference type="ARBA" id="ARBA00023012"/>
    </source>
</evidence>
<dbReference type="Pfam" id="PF00672">
    <property type="entry name" value="HAMP"/>
    <property type="match status" value="1"/>
</dbReference>
<evidence type="ECO:0000256" key="10">
    <source>
        <dbReference type="ARBA" id="ARBA00022777"/>
    </source>
</evidence>
<dbReference type="InterPro" id="IPR003660">
    <property type="entry name" value="HAMP_dom"/>
</dbReference>
<feature type="transmembrane region" description="Helical" evidence="15">
    <location>
        <begin position="60"/>
        <end position="80"/>
    </location>
</feature>
<dbReference type="CDD" id="cd00082">
    <property type="entry name" value="HisKA"/>
    <property type="match status" value="1"/>
</dbReference>
<comment type="catalytic activity">
    <reaction evidence="1">
        <text>ATP + protein L-histidine = ADP + protein N-phospho-L-histidine.</text>
        <dbReference type="EC" id="2.7.13.3"/>
    </reaction>
</comment>
<keyword evidence="19" id="KW-1185">Reference proteome</keyword>
<keyword evidence="6" id="KW-0597">Phosphoprotein</keyword>
<dbReference type="InterPro" id="IPR003594">
    <property type="entry name" value="HATPase_dom"/>
</dbReference>
<keyword evidence="8 15" id="KW-0812">Transmembrane</keyword>
<accession>A0A0P9NXN1</accession>
<evidence type="ECO:0000259" key="17">
    <source>
        <dbReference type="PROSITE" id="PS50885"/>
    </source>
</evidence>
<dbReference type="EC" id="2.7.13.3" evidence="3"/>
<evidence type="ECO:0000256" key="5">
    <source>
        <dbReference type="ARBA" id="ARBA00022519"/>
    </source>
</evidence>
<evidence type="ECO:0000256" key="1">
    <source>
        <dbReference type="ARBA" id="ARBA00000085"/>
    </source>
</evidence>
<feature type="transmembrane region" description="Helical" evidence="15">
    <location>
        <begin position="189"/>
        <end position="211"/>
    </location>
</feature>
<evidence type="ECO:0000256" key="12">
    <source>
        <dbReference type="ARBA" id="ARBA00022989"/>
    </source>
</evidence>
<feature type="domain" description="Histidine kinase" evidence="16">
    <location>
        <begin position="272"/>
        <end position="473"/>
    </location>
</feature>
<comment type="caution">
    <text evidence="18">The sequence shown here is derived from an EMBL/GenBank/DDBJ whole genome shotgun (WGS) entry which is preliminary data.</text>
</comment>
<evidence type="ECO:0000256" key="8">
    <source>
        <dbReference type="ARBA" id="ARBA00022692"/>
    </source>
</evidence>
<dbReference type="Pfam" id="PF00512">
    <property type="entry name" value="HisKA"/>
    <property type="match status" value="1"/>
</dbReference>
<evidence type="ECO:0000256" key="7">
    <source>
        <dbReference type="ARBA" id="ARBA00022679"/>
    </source>
</evidence>
<keyword evidence="4" id="KW-1003">Cell membrane</keyword>
<evidence type="ECO:0000256" key="15">
    <source>
        <dbReference type="SAM" id="Phobius"/>
    </source>
</evidence>
<dbReference type="SMART" id="SM00304">
    <property type="entry name" value="HAMP"/>
    <property type="match status" value="1"/>
</dbReference>
<dbReference type="SUPFAM" id="SSF55874">
    <property type="entry name" value="ATPase domain of HSP90 chaperone/DNA topoisomerase II/histidine kinase"/>
    <property type="match status" value="1"/>
</dbReference>
<dbReference type="GO" id="GO:0000155">
    <property type="term" value="F:phosphorelay sensor kinase activity"/>
    <property type="evidence" value="ECO:0007669"/>
    <property type="project" value="InterPro"/>
</dbReference>
<dbReference type="InterPro" id="IPR005467">
    <property type="entry name" value="His_kinase_dom"/>
</dbReference>
<keyword evidence="14 15" id="KW-0472">Membrane</keyword>
<sequence length="480" mass="53497">MLPVTSIILKGLSTYWFFAFVHRVRPAFGKPASLARPAKCMAAVMKTPLWFPQSFFSRTLWLVLIVVLFSKALTLVYLLMNEDVLVDRQYSHGVALTLRAYWAAGENDREAIAEAAGLIRVVGGGVPEGEQHWPYSEIYQRQMQAELGADTEVRLRVHAPPALWVRAPSLGDGWLKVPLYPHPLRGQKIWNVLGWFLAIGLLSTASAWIFVRQLSQPLKRLVFAARQLGQGRSVRLPVSDTPSEMTEVYRAFNQMAEDVEQAGQERELMLAGVSHDLRTPLTRLRLSLELMNDNEFSEGMVRDIEDMDAILDQFLAFIRDGRDEEIEEVDLGHLVRDVVAPFNDDEDSIRLCLEPIPPFPLRRVSMKRLLTNLIGNAKHHAGNGIEVAAYVSGDRNAPYVVLSVLDRGAGIDPSELDTIFNPFIRGDRARSGKGTGLGLAIVKRIAAMHGGNVELRNRSGGGLEARVRLPLGLMLPRDAI</sequence>
<evidence type="ECO:0000256" key="14">
    <source>
        <dbReference type="ARBA" id="ARBA00023136"/>
    </source>
</evidence>
<organism evidence="18 19">
    <name type="scientific">Pseudomonas syringae pv. coryli</name>
    <dbReference type="NCBI Taxonomy" id="317659"/>
    <lineage>
        <taxon>Bacteria</taxon>
        <taxon>Pseudomonadati</taxon>
        <taxon>Pseudomonadota</taxon>
        <taxon>Gammaproteobacteria</taxon>
        <taxon>Pseudomonadales</taxon>
        <taxon>Pseudomonadaceae</taxon>
        <taxon>Pseudomonas</taxon>
    </lineage>
</organism>
<keyword evidence="5" id="KW-0997">Cell inner membrane</keyword>
<dbReference type="SMART" id="SM00387">
    <property type="entry name" value="HATPase_c"/>
    <property type="match status" value="1"/>
</dbReference>
<evidence type="ECO:0000256" key="6">
    <source>
        <dbReference type="ARBA" id="ARBA00022553"/>
    </source>
</evidence>
<evidence type="ECO:0000313" key="18">
    <source>
        <dbReference type="EMBL" id="KPX10216.1"/>
    </source>
</evidence>
<keyword evidence="10" id="KW-0418">Kinase</keyword>
<dbReference type="PROSITE" id="PS50885">
    <property type="entry name" value="HAMP"/>
    <property type="match status" value="1"/>
</dbReference>
<evidence type="ECO:0000256" key="3">
    <source>
        <dbReference type="ARBA" id="ARBA00012438"/>
    </source>
</evidence>
<dbReference type="PROSITE" id="PS50109">
    <property type="entry name" value="HIS_KIN"/>
    <property type="match status" value="1"/>
</dbReference>
<keyword evidence="11" id="KW-0067">ATP-binding</keyword>
<dbReference type="InterPro" id="IPR050980">
    <property type="entry name" value="2C_sensor_his_kinase"/>
</dbReference>
<dbReference type="InterPro" id="IPR003661">
    <property type="entry name" value="HisK_dim/P_dom"/>
</dbReference>
<reference evidence="18 19" key="1">
    <citation type="submission" date="2015-09" db="EMBL/GenBank/DDBJ databases">
        <title>Genome announcement of multiple Pseudomonas syringae strains.</title>
        <authorList>
            <person name="Thakur S."/>
            <person name="Wang P.W."/>
            <person name="Gong Y."/>
            <person name="Weir B.S."/>
            <person name="Guttman D.S."/>
        </authorList>
    </citation>
    <scope>NUCLEOTIDE SEQUENCE [LARGE SCALE GENOMIC DNA]</scope>
    <source>
        <strain evidence="18 19">ICMP17001</strain>
    </source>
</reference>
<name>A0A0P9NXN1_9PSED</name>
<dbReference type="InterPro" id="IPR004358">
    <property type="entry name" value="Sig_transdc_His_kin-like_C"/>
</dbReference>
<dbReference type="GO" id="GO:0005524">
    <property type="term" value="F:ATP binding"/>
    <property type="evidence" value="ECO:0007669"/>
    <property type="project" value="UniProtKB-KW"/>
</dbReference>
<dbReference type="SMART" id="SM00388">
    <property type="entry name" value="HisKA"/>
    <property type="match status" value="1"/>
</dbReference>
<keyword evidence="9" id="KW-0547">Nucleotide-binding</keyword>